<reference evidence="4 5" key="1">
    <citation type="journal article" date="2012" name="Science">
        <title>The Paleozoic origin of enzymatic lignin decomposition reconstructed from 31 fungal genomes.</title>
        <authorList>
            <person name="Floudas D."/>
            <person name="Binder M."/>
            <person name="Riley R."/>
            <person name="Barry K."/>
            <person name="Blanchette R.A."/>
            <person name="Henrissat B."/>
            <person name="Martinez A.T."/>
            <person name="Otillar R."/>
            <person name="Spatafora J.W."/>
            <person name="Yadav J.S."/>
            <person name="Aerts A."/>
            <person name="Benoit I."/>
            <person name="Boyd A."/>
            <person name="Carlson A."/>
            <person name="Copeland A."/>
            <person name="Coutinho P.M."/>
            <person name="de Vries R.P."/>
            <person name="Ferreira P."/>
            <person name="Findley K."/>
            <person name="Foster B."/>
            <person name="Gaskell J."/>
            <person name="Glotzer D."/>
            <person name="Gorecki P."/>
            <person name="Heitman J."/>
            <person name="Hesse C."/>
            <person name="Hori C."/>
            <person name="Igarashi K."/>
            <person name="Jurgens J.A."/>
            <person name="Kallen N."/>
            <person name="Kersten P."/>
            <person name="Kohler A."/>
            <person name="Kuees U."/>
            <person name="Kumar T.K.A."/>
            <person name="Kuo A."/>
            <person name="LaButti K."/>
            <person name="Larrondo L.F."/>
            <person name="Lindquist E."/>
            <person name="Ling A."/>
            <person name="Lombard V."/>
            <person name="Lucas S."/>
            <person name="Lundell T."/>
            <person name="Martin R."/>
            <person name="McLaughlin D.J."/>
            <person name="Morgenstern I."/>
            <person name="Morin E."/>
            <person name="Murat C."/>
            <person name="Nagy L.G."/>
            <person name="Nolan M."/>
            <person name="Ohm R.A."/>
            <person name="Patyshakuliyeva A."/>
            <person name="Rokas A."/>
            <person name="Ruiz-Duenas F.J."/>
            <person name="Sabat G."/>
            <person name="Salamov A."/>
            <person name="Samejima M."/>
            <person name="Schmutz J."/>
            <person name="Slot J.C."/>
            <person name="St John F."/>
            <person name="Stenlid J."/>
            <person name="Sun H."/>
            <person name="Sun S."/>
            <person name="Syed K."/>
            <person name="Tsang A."/>
            <person name="Wiebenga A."/>
            <person name="Young D."/>
            <person name="Pisabarro A."/>
            <person name="Eastwood D.C."/>
            <person name="Martin F."/>
            <person name="Cullen D."/>
            <person name="Grigoriev I.V."/>
            <person name="Hibbett D.S."/>
        </authorList>
    </citation>
    <scope>NUCLEOTIDE SEQUENCE [LARGE SCALE GENOMIC DNA]</scope>
    <source>
        <strain evidence="4 5">ATCC 11539</strain>
    </source>
</reference>
<feature type="compositionally biased region" description="Basic and acidic residues" evidence="3">
    <location>
        <begin position="525"/>
        <end position="542"/>
    </location>
</feature>
<dbReference type="AlphaFoldDB" id="S7Q2D1"/>
<dbReference type="RefSeq" id="XP_007868004.1">
    <property type="nucleotide sequence ID" value="XM_007869813.1"/>
</dbReference>
<dbReference type="GO" id="GO:0016020">
    <property type="term" value="C:membrane"/>
    <property type="evidence" value="ECO:0007669"/>
    <property type="project" value="TreeGrafter"/>
</dbReference>
<feature type="compositionally biased region" description="Low complexity" evidence="3">
    <location>
        <begin position="451"/>
        <end position="469"/>
    </location>
</feature>
<gene>
    <name evidence="4" type="ORF">GLOTRDRAFT_63357</name>
</gene>
<feature type="region of interest" description="Disordered" evidence="3">
    <location>
        <begin position="1"/>
        <end position="33"/>
    </location>
</feature>
<evidence type="ECO:0000313" key="5">
    <source>
        <dbReference type="Proteomes" id="UP000030669"/>
    </source>
</evidence>
<dbReference type="Pfam" id="PF01237">
    <property type="entry name" value="Oxysterol_BP"/>
    <property type="match status" value="2"/>
</dbReference>
<dbReference type="GO" id="GO:0005829">
    <property type="term" value="C:cytosol"/>
    <property type="evidence" value="ECO:0007669"/>
    <property type="project" value="TreeGrafter"/>
</dbReference>
<feature type="region of interest" description="Disordered" evidence="3">
    <location>
        <begin position="572"/>
        <end position="596"/>
    </location>
</feature>
<dbReference type="InterPro" id="IPR000648">
    <property type="entry name" value="Oxysterol-bd"/>
</dbReference>
<dbReference type="InterPro" id="IPR037239">
    <property type="entry name" value="OSBP_sf"/>
</dbReference>
<dbReference type="OMA" id="WNYLDAP"/>
<evidence type="ECO:0000256" key="3">
    <source>
        <dbReference type="SAM" id="MobiDB-lite"/>
    </source>
</evidence>
<dbReference type="Gene3D" id="2.40.160.120">
    <property type="match status" value="1"/>
</dbReference>
<name>S7Q2D1_GLOTA</name>
<evidence type="ECO:0000256" key="1">
    <source>
        <dbReference type="ARBA" id="ARBA00008842"/>
    </source>
</evidence>
<organism evidence="4 5">
    <name type="scientific">Gloeophyllum trabeum (strain ATCC 11539 / FP-39264 / Madison 617)</name>
    <name type="common">Brown rot fungus</name>
    <dbReference type="NCBI Taxonomy" id="670483"/>
    <lineage>
        <taxon>Eukaryota</taxon>
        <taxon>Fungi</taxon>
        <taxon>Dikarya</taxon>
        <taxon>Basidiomycota</taxon>
        <taxon>Agaricomycotina</taxon>
        <taxon>Agaricomycetes</taxon>
        <taxon>Gloeophyllales</taxon>
        <taxon>Gloeophyllaceae</taxon>
        <taxon>Gloeophyllum</taxon>
    </lineage>
</organism>
<dbReference type="InterPro" id="IPR018494">
    <property type="entry name" value="Oxysterol-bd_CS"/>
</dbReference>
<keyword evidence="5" id="KW-1185">Reference proteome</keyword>
<dbReference type="Proteomes" id="UP000030669">
    <property type="component" value="Unassembled WGS sequence"/>
</dbReference>
<dbReference type="EMBL" id="KB469305">
    <property type="protein sequence ID" value="EPQ53708.1"/>
    <property type="molecule type" value="Genomic_DNA"/>
</dbReference>
<comment type="similarity">
    <text evidence="1 2">Belongs to the OSBP family.</text>
</comment>
<dbReference type="HOGENOM" id="CLU_029722_0_0_1"/>
<dbReference type="PROSITE" id="PS01013">
    <property type="entry name" value="OSBP"/>
    <property type="match status" value="1"/>
</dbReference>
<feature type="region of interest" description="Disordered" evidence="3">
    <location>
        <begin position="525"/>
        <end position="547"/>
    </location>
</feature>
<evidence type="ECO:0000256" key="2">
    <source>
        <dbReference type="RuleBase" id="RU003844"/>
    </source>
</evidence>
<dbReference type="eggNOG" id="KOG2210">
    <property type="taxonomic scope" value="Eukaryota"/>
</dbReference>
<sequence>MSSSTTVTDGPELQEYDPEAPGPAISVPDSGDTGEGGKLKMIVQLLKKCLGVKDIAAMRLSLPASLLEPIPNLEYWHYLDRPDLFAAINDSDDPFERMLAVIRFTFTKDLKFIRGKPCKPYNSVLGEHFRCTWDVIPVKYPSDPRAPPINRTYVAPVSSENTSSAGSQRIIAPRLMQSQSETASVKSIKSTKSAKSARSGFSFMSSVGWSTPATSPPLSETNLEADMSNLSLTHSSSENIIEEDEEASSEPRVRIVYLTEQISHHPPISAYFAACPSRHLELTGIDQISAKVSGTTVRVGPGSFNKGIFIRITGGPGEGEMYRVTHPVAQVNGILRGNFYVTVGDSTIITCSGGKGNDKLRTIIEYKEESWLGKPHYALEGVIHTYTEGESEVEEWTKVKHVPQTRVVAVFEGSWRGVIRWRRASSAYSAPTTPAASQSYLSAATSLLSSSHSSSESSASSSRSDLSGATANASGASEWATLLDLTPLHVVPKSVRPLEKQLPDESRKLWQDVTANLLKKEYSEATKHKHAIEQKQRDDAAERKRKGVEFVPKYFEKDIESGIPVLTAEGRKQIEHELQEPASYPVEGKTEKQEAS</sequence>
<feature type="region of interest" description="Disordered" evidence="3">
    <location>
        <begin position="451"/>
        <end position="470"/>
    </location>
</feature>
<dbReference type="PANTHER" id="PTHR10972:SF212">
    <property type="entry name" value="OXYSTEROL-BINDING PROTEIN-LIKE PROTEIN 1"/>
    <property type="match status" value="1"/>
</dbReference>
<proteinExistence type="inferred from homology"/>
<accession>S7Q2D1</accession>
<dbReference type="PANTHER" id="PTHR10972">
    <property type="entry name" value="OXYSTEROL-BINDING PROTEIN-RELATED"/>
    <property type="match status" value="1"/>
</dbReference>
<dbReference type="Gene3D" id="3.30.70.3490">
    <property type="match status" value="1"/>
</dbReference>
<dbReference type="KEGG" id="gtr:GLOTRDRAFT_63357"/>
<protein>
    <recommendedName>
        <fullName evidence="6">Oxysterol-binding protein</fullName>
    </recommendedName>
</protein>
<evidence type="ECO:0008006" key="6">
    <source>
        <dbReference type="Google" id="ProtNLM"/>
    </source>
</evidence>
<dbReference type="OrthoDB" id="48057at2759"/>
<dbReference type="GeneID" id="19307540"/>
<evidence type="ECO:0000313" key="4">
    <source>
        <dbReference type="EMBL" id="EPQ53708.1"/>
    </source>
</evidence>
<dbReference type="GO" id="GO:0032934">
    <property type="term" value="F:sterol binding"/>
    <property type="evidence" value="ECO:0007669"/>
    <property type="project" value="TreeGrafter"/>
</dbReference>
<dbReference type="SUPFAM" id="SSF144000">
    <property type="entry name" value="Oxysterol-binding protein-like"/>
    <property type="match status" value="1"/>
</dbReference>